<evidence type="ECO:0000256" key="3">
    <source>
        <dbReference type="ARBA" id="ARBA00022723"/>
    </source>
</evidence>
<dbReference type="PANTHER" id="PTHR43578:SF3">
    <property type="entry name" value="NADH-QUINONE OXIDOREDUCTASE SUBUNIT F"/>
    <property type="match status" value="1"/>
</dbReference>
<reference evidence="7 8" key="1">
    <citation type="submission" date="2016-10" db="EMBL/GenBank/DDBJ databases">
        <authorList>
            <person name="de Groot N.N."/>
        </authorList>
    </citation>
    <scope>NUCLEOTIDE SEQUENCE [LARGE SCALE GENOMIC DNA]</scope>
    <source>
        <strain evidence="7 8">DSM 23310</strain>
    </source>
</reference>
<dbReference type="InterPro" id="IPR001949">
    <property type="entry name" value="NADH-UbQ_OxRdtase_51kDa_CS"/>
</dbReference>
<accession>A0A1H3AV38</accession>
<dbReference type="GO" id="GO:0046872">
    <property type="term" value="F:metal ion binding"/>
    <property type="evidence" value="ECO:0007669"/>
    <property type="project" value="UniProtKB-KW"/>
</dbReference>
<comment type="similarity">
    <text evidence="1">Belongs to the complex I 51 kDa subunit family.</text>
</comment>
<dbReference type="Pfam" id="PF14697">
    <property type="entry name" value="Fer4_21"/>
    <property type="match status" value="1"/>
</dbReference>
<keyword evidence="5" id="KW-0411">Iron-sulfur</keyword>
<evidence type="ECO:0000256" key="5">
    <source>
        <dbReference type="ARBA" id="ARBA00023014"/>
    </source>
</evidence>
<dbReference type="InterPro" id="IPR037207">
    <property type="entry name" value="Nuop51_4Fe4S-bd_sf"/>
</dbReference>
<dbReference type="FunFam" id="3.40.50.11540:FF:000001">
    <property type="entry name" value="NADH dehydrogenase [ubiquinone] flavoprotein 1, mitochondrial"/>
    <property type="match status" value="1"/>
</dbReference>
<evidence type="ECO:0000259" key="6">
    <source>
        <dbReference type="PROSITE" id="PS51379"/>
    </source>
</evidence>
<evidence type="ECO:0000256" key="2">
    <source>
        <dbReference type="ARBA" id="ARBA00022485"/>
    </source>
</evidence>
<name>A0A1H3AV38_9FIRM</name>
<gene>
    <name evidence="7" type="ORF">SAMN05660923_02143</name>
</gene>
<dbReference type="Gene3D" id="3.30.70.20">
    <property type="match status" value="1"/>
</dbReference>
<evidence type="ECO:0000256" key="1">
    <source>
        <dbReference type="ARBA" id="ARBA00007523"/>
    </source>
</evidence>
<dbReference type="SUPFAM" id="SSF52833">
    <property type="entry name" value="Thioredoxin-like"/>
    <property type="match status" value="1"/>
</dbReference>
<dbReference type="Pfam" id="PF01512">
    <property type="entry name" value="Complex1_51K"/>
    <property type="match status" value="1"/>
</dbReference>
<dbReference type="GO" id="GO:0010181">
    <property type="term" value="F:FMN binding"/>
    <property type="evidence" value="ECO:0007669"/>
    <property type="project" value="InterPro"/>
</dbReference>
<dbReference type="SUPFAM" id="SSF142019">
    <property type="entry name" value="Nqo1 FMN-binding domain-like"/>
    <property type="match status" value="1"/>
</dbReference>
<keyword evidence="8" id="KW-1185">Reference proteome</keyword>
<dbReference type="InterPro" id="IPR036249">
    <property type="entry name" value="Thioredoxin-like_sf"/>
</dbReference>
<dbReference type="SUPFAM" id="SSF140490">
    <property type="entry name" value="Nqo1C-terminal domain-like"/>
    <property type="match status" value="1"/>
</dbReference>
<organism evidence="7 8">
    <name type="scientific">Tepidimicrobium xylanilyticum</name>
    <dbReference type="NCBI Taxonomy" id="1123352"/>
    <lineage>
        <taxon>Bacteria</taxon>
        <taxon>Bacillati</taxon>
        <taxon>Bacillota</taxon>
        <taxon>Tissierellia</taxon>
        <taxon>Tissierellales</taxon>
        <taxon>Tepidimicrobiaceae</taxon>
        <taxon>Tepidimicrobium</taxon>
    </lineage>
</organism>
<dbReference type="Gene3D" id="3.40.50.11540">
    <property type="entry name" value="NADH-ubiquinone oxidoreductase 51kDa subunit"/>
    <property type="match status" value="1"/>
</dbReference>
<dbReference type="InterPro" id="IPR019575">
    <property type="entry name" value="Nuop51_4Fe4S-bd"/>
</dbReference>
<feature type="domain" description="4Fe-4S ferredoxin-type" evidence="6">
    <location>
        <begin position="572"/>
        <end position="601"/>
    </location>
</feature>
<dbReference type="Gene3D" id="3.10.20.600">
    <property type="match status" value="1"/>
</dbReference>
<evidence type="ECO:0000313" key="8">
    <source>
        <dbReference type="Proteomes" id="UP000198828"/>
    </source>
</evidence>
<dbReference type="PROSITE" id="PS00645">
    <property type="entry name" value="COMPLEX1_51K_2"/>
    <property type="match status" value="1"/>
</dbReference>
<dbReference type="PROSITE" id="PS00198">
    <property type="entry name" value="4FE4S_FER_1"/>
    <property type="match status" value="1"/>
</dbReference>
<dbReference type="InterPro" id="IPR037225">
    <property type="entry name" value="Nuo51_FMN-bd_sf"/>
</dbReference>
<sequence length="629" mass="68980">MITINELNRIKEDTLAKINVRRGEQSIISYDKIDMKSKMVHVLVCGGTGCHSSQGDEIRQLLEKKAEEIGLDNIKVSLTGCFGLCETGPNIVIYPEGIFYSHVKLEDVDEIVEEHFVNGNLVKRLLYQGAVKEEAILPVNEVNFYKKQTRVALRNCGLINPEDIDEYIAFDGYQALAKVLTEMSQQEVIDFVKAANVRGRGGAGFPAGVKWETAYRYSADKKYVICNADEGDPGAFMDRSILEGDPHSVLEAMAICGYAIGSDQGYIYVRAEYPIAVKRLKIAIEQAKEKGLLGKNILGTDFSFDIELRLGAGAFVCGEGTALMESIEGRRGMPRTKIHRTAHKGLWGKPTVINNVETFANIPVIFQKGVEWFKNIGTEDSPGTKVFALGGKINNTGLVEIPMGITLRDIIYDIGGGIPNGKEFKAVQTGGPSGGCIPKEYIDTPVDFKSLAELGSIMGSGGMVVMDEDNCMVDIARFFLDFTVEESCGKCVPCREGTKRMLEILERITNGEGTPEDLDRLESLSETITNGSLCGLGQTAANPVISTMKYFRDEYEAHVYEKRCPAGSCQALLQFFITENCIGCTKCARNCPVSCISGKVKERHVINTDECIKCGTCMEVCPVGAVIKR</sequence>
<dbReference type="InterPro" id="IPR017896">
    <property type="entry name" value="4Fe4S_Fe-S-bd"/>
</dbReference>
<dbReference type="Gene3D" id="3.40.30.10">
    <property type="entry name" value="Glutaredoxin"/>
    <property type="match status" value="1"/>
</dbReference>
<feature type="domain" description="4Fe-4S ferredoxin-type" evidence="6">
    <location>
        <begin position="602"/>
        <end position="629"/>
    </location>
</feature>
<dbReference type="CDD" id="cd02980">
    <property type="entry name" value="TRX_Fd_family"/>
    <property type="match status" value="1"/>
</dbReference>
<keyword evidence="4" id="KW-0408">Iron</keyword>
<dbReference type="EMBL" id="FNNG01000009">
    <property type="protein sequence ID" value="SDX33465.1"/>
    <property type="molecule type" value="Genomic_DNA"/>
</dbReference>
<dbReference type="Gene3D" id="6.10.250.1450">
    <property type="match status" value="1"/>
</dbReference>
<dbReference type="Pfam" id="PF01257">
    <property type="entry name" value="2Fe-2S_thioredx"/>
    <property type="match status" value="1"/>
</dbReference>
<dbReference type="SUPFAM" id="SSF142984">
    <property type="entry name" value="Nqo1 middle domain-like"/>
    <property type="match status" value="1"/>
</dbReference>
<dbReference type="AlphaFoldDB" id="A0A1H3AV38"/>
<keyword evidence="2" id="KW-0004">4Fe-4S</keyword>
<dbReference type="Proteomes" id="UP000198828">
    <property type="component" value="Unassembled WGS sequence"/>
</dbReference>
<evidence type="ECO:0000313" key="7">
    <source>
        <dbReference type="EMBL" id="SDX33465.1"/>
    </source>
</evidence>
<dbReference type="SUPFAM" id="SSF54862">
    <property type="entry name" value="4Fe-4S ferredoxins"/>
    <property type="match status" value="1"/>
</dbReference>
<dbReference type="SMART" id="SM00928">
    <property type="entry name" value="NADH_4Fe-4S"/>
    <property type="match status" value="1"/>
</dbReference>
<dbReference type="GO" id="GO:0008137">
    <property type="term" value="F:NADH dehydrogenase (ubiquinone) activity"/>
    <property type="evidence" value="ECO:0007669"/>
    <property type="project" value="InterPro"/>
</dbReference>
<dbReference type="GO" id="GO:0051539">
    <property type="term" value="F:4 iron, 4 sulfur cluster binding"/>
    <property type="evidence" value="ECO:0007669"/>
    <property type="project" value="UniProtKB-KW"/>
</dbReference>
<keyword evidence="3" id="KW-0479">Metal-binding</keyword>
<dbReference type="FunFam" id="1.20.1440.230:FF:000001">
    <property type="entry name" value="Mitochondrial NADH dehydrogenase flavoprotein 1"/>
    <property type="match status" value="1"/>
</dbReference>
<dbReference type="InterPro" id="IPR017900">
    <property type="entry name" value="4Fe4S_Fe_S_CS"/>
</dbReference>
<evidence type="ECO:0000256" key="4">
    <source>
        <dbReference type="ARBA" id="ARBA00023004"/>
    </source>
</evidence>
<dbReference type="PROSITE" id="PS51379">
    <property type="entry name" value="4FE4S_FER_2"/>
    <property type="match status" value="2"/>
</dbReference>
<dbReference type="Gene3D" id="1.20.1440.230">
    <property type="entry name" value="NADH-ubiquinone oxidoreductase 51kDa subunit, iron-sulphur binding domain"/>
    <property type="match status" value="1"/>
</dbReference>
<dbReference type="Pfam" id="PF10589">
    <property type="entry name" value="NADH_4Fe-4S"/>
    <property type="match status" value="1"/>
</dbReference>
<proteinExistence type="inferred from homology"/>
<dbReference type="InterPro" id="IPR011538">
    <property type="entry name" value="Nuo51_FMN-bd"/>
</dbReference>
<protein>
    <submittedName>
        <fullName evidence="7">NAD(P)-dependent iron-only hydrogenase diaphorase component flavoprotein</fullName>
    </submittedName>
</protein>
<dbReference type="PANTHER" id="PTHR43578">
    <property type="entry name" value="NADH-QUINONE OXIDOREDUCTASE SUBUNIT F"/>
    <property type="match status" value="1"/>
</dbReference>